<dbReference type="Pfam" id="PF00963">
    <property type="entry name" value="Cohesin"/>
    <property type="match status" value="1"/>
</dbReference>
<dbReference type="Gene3D" id="2.60.40.680">
    <property type="match status" value="1"/>
</dbReference>
<reference evidence="5 6" key="1">
    <citation type="journal article" date="2015" name="Nature">
        <title>rRNA introns, odd ribosomes, and small enigmatic genomes across a large radiation of phyla.</title>
        <authorList>
            <person name="Brown C.T."/>
            <person name="Hug L.A."/>
            <person name="Thomas B.C."/>
            <person name="Sharon I."/>
            <person name="Castelle C.J."/>
            <person name="Singh A."/>
            <person name="Wilkins M.J."/>
            <person name="Williams K.H."/>
            <person name="Banfield J.F."/>
        </authorList>
    </citation>
    <scope>NUCLEOTIDE SEQUENCE [LARGE SCALE GENOMIC DNA]</scope>
</reference>
<proteinExistence type="predicted"/>
<feature type="signal peptide" evidence="3">
    <location>
        <begin position="1"/>
        <end position="28"/>
    </location>
</feature>
<evidence type="ECO:0000313" key="5">
    <source>
        <dbReference type="EMBL" id="KKQ70674.1"/>
    </source>
</evidence>
<feature type="compositionally biased region" description="Basic and acidic residues" evidence="1">
    <location>
        <begin position="167"/>
        <end position="186"/>
    </location>
</feature>
<gene>
    <name evidence="5" type="ORF">US91_C0003G0004</name>
</gene>
<protein>
    <recommendedName>
        <fullName evidence="4">Cohesin domain-containing protein</fullName>
    </recommendedName>
</protein>
<feature type="transmembrane region" description="Helical" evidence="2">
    <location>
        <begin position="471"/>
        <end position="504"/>
    </location>
</feature>
<evidence type="ECO:0000259" key="4">
    <source>
        <dbReference type="Pfam" id="PF00963"/>
    </source>
</evidence>
<dbReference type="GO" id="GO:0030246">
    <property type="term" value="F:carbohydrate binding"/>
    <property type="evidence" value="ECO:0007669"/>
    <property type="project" value="InterPro"/>
</dbReference>
<name>A0A0G0MAA5_9BACT</name>
<evidence type="ECO:0000256" key="1">
    <source>
        <dbReference type="SAM" id="MobiDB-lite"/>
    </source>
</evidence>
<dbReference type="AlphaFoldDB" id="A0A0G0MAA5"/>
<feature type="domain" description="Cohesin" evidence="4">
    <location>
        <begin position="45"/>
        <end position="146"/>
    </location>
</feature>
<keyword evidence="2" id="KW-1133">Transmembrane helix</keyword>
<comment type="caution">
    <text evidence="5">The sequence shown here is derived from an EMBL/GenBank/DDBJ whole genome shotgun (WGS) entry which is preliminary data.</text>
</comment>
<keyword evidence="2" id="KW-0812">Transmembrane</keyword>
<dbReference type="EMBL" id="LBUU01000003">
    <property type="protein sequence ID" value="KKQ70674.1"/>
    <property type="molecule type" value="Genomic_DNA"/>
</dbReference>
<evidence type="ECO:0000256" key="3">
    <source>
        <dbReference type="SAM" id="SignalP"/>
    </source>
</evidence>
<dbReference type="InterPro" id="IPR008965">
    <property type="entry name" value="CBM2/CBM3_carb-bd_dom_sf"/>
</dbReference>
<evidence type="ECO:0000256" key="2">
    <source>
        <dbReference type="SAM" id="Phobius"/>
    </source>
</evidence>
<evidence type="ECO:0000313" key="6">
    <source>
        <dbReference type="Proteomes" id="UP000034022"/>
    </source>
</evidence>
<accession>A0A0G0MAA5</accession>
<dbReference type="GO" id="GO:0000272">
    <property type="term" value="P:polysaccharide catabolic process"/>
    <property type="evidence" value="ECO:0007669"/>
    <property type="project" value="InterPro"/>
</dbReference>
<keyword evidence="2" id="KW-0472">Membrane</keyword>
<feature type="chain" id="PRO_5002533499" description="Cohesin domain-containing protein" evidence="3">
    <location>
        <begin position="29"/>
        <end position="583"/>
    </location>
</feature>
<dbReference type="InterPro" id="IPR002102">
    <property type="entry name" value="Cohesin_dom"/>
</dbReference>
<keyword evidence="3" id="KW-0732">Signal</keyword>
<sequence length="583" mass="64030">MKKYNLIFLSLFSVCLLTGFFVSRPAEAAGASLYLSPSSGTYVIGGSFTISVKVNSGGEGINAAEGSISYDKDLLDATGVSSAGSIFPFWTTQPVISGGSVRFGGGLPPPAYTGSSGHIVKITFKAKKAGQAAVRFTSGAVLANDGKGTNILASMGSANYTVSPKVDAPKQDPTDKKPGVDTPKDDVKIEADYNKPEIKSITHPDQNIWYKANKAKFEWNMPAGVSGVSIAFNQEAASDPGSESDGLFSEKEFPEIKDGVWYLHLKFKDSKKWGTIARYKIMVDTEAPREFSIELVPAEIGEWPILRFETSDEKSGMDHYEIIQDDLNNKPEQLTVDKKEYQVSGLGAGEHNVIVKAVDKVGNERISLVNFTIEPIAAPIIVNYAADIRPSDSFFINGTAVSDGEVTIHFQKTDGSIVREQTTSDANGNWFYVSPEKYADGRYIVWTSAKNKNGIESLPSEKVSFVVSPPIFAVIGSFVINYFTVFASLIFIIFLIIALVIYIMGFVRRRLRKETIEIEKVLHENLQGFQADFENEFARLGKFEGKVAYKTEKAKSQEVLAKKIETVEKKILKEIRDVENIIK</sequence>
<organism evidence="5 6">
    <name type="scientific">Candidatus Falkowbacteria bacterium GW2011_GWE1_38_31</name>
    <dbReference type="NCBI Taxonomy" id="1618638"/>
    <lineage>
        <taxon>Bacteria</taxon>
        <taxon>Candidatus Falkowiibacteriota</taxon>
    </lineage>
</organism>
<dbReference type="Proteomes" id="UP000034022">
    <property type="component" value="Unassembled WGS sequence"/>
</dbReference>
<dbReference type="SUPFAM" id="SSF49384">
    <property type="entry name" value="Carbohydrate-binding domain"/>
    <property type="match status" value="1"/>
</dbReference>
<feature type="region of interest" description="Disordered" evidence="1">
    <location>
        <begin position="162"/>
        <end position="186"/>
    </location>
</feature>
<dbReference type="CDD" id="cd08547">
    <property type="entry name" value="Type_II_cohesin"/>
    <property type="match status" value="1"/>
</dbReference>